<reference evidence="1 2" key="1">
    <citation type="journal article" date="2024" name="Insects">
        <title>An Improved Chromosome-Level Genome Assembly of the Firefly Pyrocoelia pectoralis.</title>
        <authorList>
            <person name="Fu X."/>
            <person name="Meyer-Rochow V.B."/>
            <person name="Ballantyne L."/>
            <person name="Zhu X."/>
        </authorList>
    </citation>
    <scope>NUCLEOTIDE SEQUENCE [LARGE SCALE GENOMIC DNA]</scope>
    <source>
        <strain evidence="1">XCY_ONT2</strain>
    </source>
</reference>
<evidence type="ECO:0000313" key="2">
    <source>
        <dbReference type="Proteomes" id="UP001329430"/>
    </source>
</evidence>
<gene>
    <name evidence="1" type="ORF">RI129_009668</name>
</gene>
<protein>
    <submittedName>
        <fullName evidence="1">Uncharacterized protein</fullName>
    </submittedName>
</protein>
<dbReference type="EMBL" id="JAVRBK010000007">
    <property type="protein sequence ID" value="KAK5641121.1"/>
    <property type="molecule type" value="Genomic_DNA"/>
</dbReference>
<keyword evidence="2" id="KW-1185">Reference proteome</keyword>
<comment type="caution">
    <text evidence="1">The sequence shown here is derived from an EMBL/GenBank/DDBJ whole genome shotgun (WGS) entry which is preliminary data.</text>
</comment>
<accession>A0AAN7ZIE0</accession>
<evidence type="ECO:0000313" key="1">
    <source>
        <dbReference type="EMBL" id="KAK5641121.1"/>
    </source>
</evidence>
<proteinExistence type="predicted"/>
<dbReference type="Proteomes" id="UP001329430">
    <property type="component" value="Chromosome 7"/>
</dbReference>
<sequence length="238" mass="28691">MEEEGIPKIKIGRKKSNLEIDSLAFADDLAILAENIDDMPQNRSQQSMGELRELIQPNALDRGAILTRARKIELAFELTKNIYNKKSRSINAKLRHYNTVIKPEGLLRQELRIVAQFINRYCTSKLSYMDDWAWMSKNEKRDFRTEKITDTKTQITWIKEVRKGMAEMKIDGEEVERRKEFREKIRDFRGFHIQEEEKKTRTKWTQERRKQHNERMKEYWKRRMKGVKIIISYFTWSI</sequence>
<name>A0AAN7ZIE0_9COLE</name>
<organism evidence="1 2">
    <name type="scientific">Pyrocoelia pectoralis</name>
    <dbReference type="NCBI Taxonomy" id="417401"/>
    <lineage>
        <taxon>Eukaryota</taxon>
        <taxon>Metazoa</taxon>
        <taxon>Ecdysozoa</taxon>
        <taxon>Arthropoda</taxon>
        <taxon>Hexapoda</taxon>
        <taxon>Insecta</taxon>
        <taxon>Pterygota</taxon>
        <taxon>Neoptera</taxon>
        <taxon>Endopterygota</taxon>
        <taxon>Coleoptera</taxon>
        <taxon>Polyphaga</taxon>
        <taxon>Elateriformia</taxon>
        <taxon>Elateroidea</taxon>
        <taxon>Lampyridae</taxon>
        <taxon>Lampyrinae</taxon>
        <taxon>Pyrocoelia</taxon>
    </lineage>
</organism>
<dbReference type="AlphaFoldDB" id="A0AAN7ZIE0"/>